<organism evidence="2 3">
    <name type="scientific">Wolfiporia cocos (strain MD-104)</name>
    <name type="common">Brown rot fungus</name>
    <dbReference type="NCBI Taxonomy" id="742152"/>
    <lineage>
        <taxon>Eukaryota</taxon>
        <taxon>Fungi</taxon>
        <taxon>Dikarya</taxon>
        <taxon>Basidiomycota</taxon>
        <taxon>Agaricomycotina</taxon>
        <taxon>Agaricomycetes</taxon>
        <taxon>Polyporales</taxon>
        <taxon>Phaeolaceae</taxon>
        <taxon>Wolfiporia</taxon>
    </lineage>
</organism>
<feature type="compositionally biased region" description="Low complexity" evidence="1">
    <location>
        <begin position="494"/>
        <end position="508"/>
    </location>
</feature>
<feature type="compositionally biased region" description="Basic and acidic residues" evidence="1">
    <location>
        <begin position="822"/>
        <end position="833"/>
    </location>
</feature>
<sequence>MDTAHSINETLPRGNLQSIASEEHMDEARIRDIPLTESGDVLSEKYDESTTYHQDAYNQTYNEEEIRDSLVSYVSPASMRQANSGEIYSADRQVHPASSVLTSVLEDAQDNLTQAESQTETMPATSGATETINSDVPRESIGEAYTIVHPDYATGFQLKRWNMIPPLNSQSRGASWSNTLDHHAEDQLEPTLPVVLVPDSAGSFADNARKAVDPLLPPTQTDTPTAYKAADTSERLSPAPDLIDMTDAPTDAPCMEDPPVEDTLTAVTSTPTGHTSNKSSESGGMVDTADFASSDNLASVTHSLAHPEFSFKSAEPRRYHASSSDDSADEMCPVLPSLTKVHEYATDSTHPHTVPSSANDPCTEITNTESSACSAYLNDTDNIGQQSNVPADAVWLPAPSTECSAETNPENPSVTTNCDISSVAISSGFEAPACPALVSVNVGSADYCDEISSKPCFLPEYKENGGGASSKTEITAHMSDSSSDALETVTEPFSCSTTASTTNATEATHNSVSDSAIDDVPSYSDLSLYPCAERSSRDDANPPANISERADPSSNVRATDLVPQTPVFDTSTDMIDSADSSAASPSVAAQEAFGNELHRPITSGDASDVEMDTALAIYDPDNSTERIQDKILVDNYTEIPLHEQDLRQVDNSLTIDQGYQVSLPSSPRPASSPLLTSSPLPSGFSPLPSSSPIRSSSPPMVFSSSPPAELNSSPPSSPPPAWSDHGNQASGLESAYGATLMTEKKRAHIGDESPDIDDDPAKRLKTDFTLSPHRPPNPKRPTQASQRKQRKKLAAPFRSPIVDPALVRQGVDAVYASGKIVPEPKTKSTKRESPSQPSASSATTKVNKTTADTIKKDHTDNAAKQFKSPLSVDSGDSSRRVAFSSVQATPTIRTLQGKVQALKQAIRIRNAGGGKEEEELEALVEKWTTVGREVAWAVWDTVKDLDTSESINIGIGKGGWLESEFGRDSKEGWGYDDGEKKAGCSSRGWDEDQKMDTEDQNEKEQPDDEDGEPTVRHTLGTMLRHMGIAPETLGWNEDEGDFVDDD</sequence>
<feature type="region of interest" description="Disordered" evidence="1">
    <location>
        <begin position="966"/>
        <end position="1046"/>
    </location>
</feature>
<feature type="compositionally biased region" description="Low complexity" evidence="1">
    <location>
        <begin position="834"/>
        <end position="844"/>
    </location>
</feature>
<evidence type="ECO:0000313" key="3">
    <source>
        <dbReference type="Proteomes" id="UP000218811"/>
    </source>
</evidence>
<dbReference type="AlphaFoldDB" id="A0A2H3JZ02"/>
<name>A0A2H3JZ02_WOLCO</name>
<gene>
    <name evidence="2" type="ORF">WOLCODRAFT_163038</name>
</gene>
<evidence type="ECO:0000313" key="2">
    <source>
        <dbReference type="EMBL" id="PCH41377.1"/>
    </source>
</evidence>
<dbReference type="OrthoDB" id="27934at2759"/>
<protein>
    <submittedName>
        <fullName evidence="2">Uncharacterized protein</fullName>
    </submittedName>
</protein>
<feature type="compositionally biased region" description="Acidic residues" evidence="1">
    <location>
        <begin position="1036"/>
        <end position="1046"/>
    </location>
</feature>
<feature type="region of interest" description="Disordered" evidence="1">
    <location>
        <begin position="1"/>
        <end position="22"/>
    </location>
</feature>
<dbReference type="EMBL" id="KB468113">
    <property type="protein sequence ID" value="PCH41377.1"/>
    <property type="molecule type" value="Genomic_DNA"/>
</dbReference>
<accession>A0A2H3JZ02</accession>
<feature type="region of interest" description="Disordered" evidence="1">
    <location>
        <begin position="576"/>
        <end position="606"/>
    </location>
</feature>
<feature type="region of interest" description="Disordered" evidence="1">
    <location>
        <begin position="211"/>
        <end position="289"/>
    </location>
</feature>
<feature type="region of interest" description="Disordered" evidence="1">
    <location>
        <begin position="533"/>
        <end position="560"/>
    </location>
</feature>
<feature type="compositionally biased region" description="Basic and acidic residues" evidence="1">
    <location>
        <begin position="742"/>
        <end position="751"/>
    </location>
</feature>
<dbReference type="STRING" id="742152.A0A2H3JZ02"/>
<feature type="region of interest" description="Disordered" evidence="1">
    <location>
        <begin position="467"/>
        <end position="519"/>
    </location>
</feature>
<proteinExistence type="predicted"/>
<feature type="compositionally biased region" description="Polar residues" evidence="1">
    <location>
        <begin position="469"/>
        <end position="485"/>
    </location>
</feature>
<feature type="region of interest" description="Disordered" evidence="1">
    <location>
        <begin position="660"/>
        <end position="799"/>
    </location>
</feature>
<feature type="region of interest" description="Disordered" evidence="1">
    <location>
        <begin position="313"/>
        <end position="332"/>
    </location>
</feature>
<feature type="compositionally biased region" description="Polar residues" evidence="1">
    <location>
        <begin position="1"/>
        <end position="20"/>
    </location>
</feature>
<feature type="compositionally biased region" description="Basic and acidic residues" evidence="1">
    <location>
        <begin position="966"/>
        <end position="1004"/>
    </location>
</feature>
<dbReference type="Gene3D" id="6.10.140.1020">
    <property type="match status" value="1"/>
</dbReference>
<evidence type="ECO:0000256" key="1">
    <source>
        <dbReference type="SAM" id="MobiDB-lite"/>
    </source>
</evidence>
<dbReference type="Proteomes" id="UP000218811">
    <property type="component" value="Unassembled WGS sequence"/>
</dbReference>
<feature type="region of interest" description="Disordered" evidence="1">
    <location>
        <begin position="816"/>
        <end position="879"/>
    </location>
</feature>
<feature type="compositionally biased region" description="Low complexity" evidence="1">
    <location>
        <begin position="662"/>
        <end position="714"/>
    </location>
</feature>
<feature type="compositionally biased region" description="Polar residues" evidence="1">
    <location>
        <begin position="265"/>
        <end position="282"/>
    </location>
</feature>
<reference evidence="2 3" key="1">
    <citation type="journal article" date="2012" name="Science">
        <title>The Paleozoic origin of enzymatic lignin decomposition reconstructed from 31 fungal genomes.</title>
        <authorList>
            <person name="Floudas D."/>
            <person name="Binder M."/>
            <person name="Riley R."/>
            <person name="Barry K."/>
            <person name="Blanchette R.A."/>
            <person name="Henrissat B."/>
            <person name="Martinez A.T."/>
            <person name="Otillar R."/>
            <person name="Spatafora J.W."/>
            <person name="Yadav J.S."/>
            <person name="Aerts A."/>
            <person name="Benoit I."/>
            <person name="Boyd A."/>
            <person name="Carlson A."/>
            <person name="Copeland A."/>
            <person name="Coutinho P.M."/>
            <person name="de Vries R.P."/>
            <person name="Ferreira P."/>
            <person name="Findley K."/>
            <person name="Foster B."/>
            <person name="Gaskell J."/>
            <person name="Glotzer D."/>
            <person name="Gorecki P."/>
            <person name="Heitman J."/>
            <person name="Hesse C."/>
            <person name="Hori C."/>
            <person name="Igarashi K."/>
            <person name="Jurgens J.A."/>
            <person name="Kallen N."/>
            <person name="Kersten P."/>
            <person name="Kohler A."/>
            <person name="Kuees U."/>
            <person name="Kumar T.K.A."/>
            <person name="Kuo A."/>
            <person name="LaButti K."/>
            <person name="Larrondo L.F."/>
            <person name="Lindquist E."/>
            <person name="Ling A."/>
            <person name="Lombard V."/>
            <person name="Lucas S."/>
            <person name="Lundell T."/>
            <person name="Martin R."/>
            <person name="McLaughlin D.J."/>
            <person name="Morgenstern I."/>
            <person name="Morin E."/>
            <person name="Murat C."/>
            <person name="Nagy L.G."/>
            <person name="Nolan M."/>
            <person name="Ohm R.A."/>
            <person name="Patyshakuliyeva A."/>
            <person name="Rokas A."/>
            <person name="Ruiz-Duenas F.J."/>
            <person name="Sabat G."/>
            <person name="Salamov A."/>
            <person name="Samejima M."/>
            <person name="Schmutz J."/>
            <person name="Slot J.C."/>
            <person name="St John F."/>
            <person name="Stenlid J."/>
            <person name="Sun H."/>
            <person name="Sun S."/>
            <person name="Syed K."/>
            <person name="Tsang A."/>
            <person name="Wiebenga A."/>
            <person name="Young D."/>
            <person name="Pisabarro A."/>
            <person name="Eastwood D.C."/>
            <person name="Martin F."/>
            <person name="Cullen D."/>
            <person name="Grigoriev I.V."/>
            <person name="Hibbett D.S."/>
        </authorList>
    </citation>
    <scope>NUCLEOTIDE SEQUENCE [LARGE SCALE GENOMIC DNA]</scope>
    <source>
        <strain evidence="2 3">MD-104</strain>
    </source>
</reference>
<feature type="compositionally biased region" description="Low complexity" evidence="1">
    <location>
        <begin position="576"/>
        <end position="592"/>
    </location>
</feature>
<keyword evidence="3" id="KW-1185">Reference proteome</keyword>